<evidence type="ECO:0000313" key="3">
    <source>
        <dbReference type="Proteomes" id="UP000663829"/>
    </source>
</evidence>
<dbReference type="EMBL" id="CAJOBC010114516">
    <property type="protein sequence ID" value="CAF4545230.1"/>
    <property type="molecule type" value="Genomic_DNA"/>
</dbReference>
<evidence type="ECO:0000313" key="1">
    <source>
        <dbReference type="EMBL" id="CAF1637541.1"/>
    </source>
</evidence>
<dbReference type="OrthoDB" id="10060643at2759"/>
<dbReference type="Proteomes" id="UP000681722">
    <property type="component" value="Unassembled WGS sequence"/>
</dbReference>
<comment type="caution">
    <text evidence="1">The sequence shown here is derived from an EMBL/GenBank/DDBJ whole genome shotgun (WGS) entry which is preliminary data.</text>
</comment>
<organism evidence="1 3">
    <name type="scientific">Didymodactylos carnosus</name>
    <dbReference type="NCBI Taxonomy" id="1234261"/>
    <lineage>
        <taxon>Eukaryota</taxon>
        <taxon>Metazoa</taxon>
        <taxon>Spiralia</taxon>
        <taxon>Gnathifera</taxon>
        <taxon>Rotifera</taxon>
        <taxon>Eurotatoria</taxon>
        <taxon>Bdelloidea</taxon>
        <taxon>Philodinida</taxon>
        <taxon>Philodinidae</taxon>
        <taxon>Didymodactylos</taxon>
    </lineage>
</organism>
<name>A0A816DPU7_9BILA</name>
<dbReference type="AlphaFoldDB" id="A0A816DPU7"/>
<dbReference type="PROSITE" id="PS51996">
    <property type="entry name" value="TR_MART"/>
    <property type="match status" value="1"/>
</dbReference>
<protein>
    <submittedName>
        <fullName evidence="1">Uncharacterized protein</fullName>
    </submittedName>
</protein>
<accession>A0A816DPU7</accession>
<dbReference type="Proteomes" id="UP000663829">
    <property type="component" value="Unassembled WGS sequence"/>
</dbReference>
<feature type="non-terminal residue" evidence="1">
    <location>
        <position position="1"/>
    </location>
</feature>
<sequence length="118" mass="13362">LEKLRNNIGGLVSMNSFLSTTNDREAAIFFAGGGILGNPETHVSVLYEMTIDTSIQSVPYAKIDYTSIFSDEDEVLFSMASVFKIGEIEMVRERMWNIKLTLTDKEDEHWNKLTAHLN</sequence>
<proteinExistence type="predicted"/>
<keyword evidence="3" id="KW-1185">Reference proteome</keyword>
<dbReference type="SUPFAM" id="SSF56399">
    <property type="entry name" value="ADP-ribosylation"/>
    <property type="match status" value="1"/>
</dbReference>
<gene>
    <name evidence="1" type="ORF">GPM918_LOCUS44746</name>
    <name evidence="2" type="ORF">SRO942_LOCUS46758</name>
</gene>
<dbReference type="EMBL" id="CAJNOQ010046026">
    <property type="protein sequence ID" value="CAF1637541.1"/>
    <property type="molecule type" value="Genomic_DNA"/>
</dbReference>
<reference evidence="1" key="1">
    <citation type="submission" date="2021-02" db="EMBL/GenBank/DDBJ databases">
        <authorList>
            <person name="Nowell W R."/>
        </authorList>
    </citation>
    <scope>NUCLEOTIDE SEQUENCE</scope>
</reference>
<evidence type="ECO:0000313" key="2">
    <source>
        <dbReference type="EMBL" id="CAF4545230.1"/>
    </source>
</evidence>
<dbReference type="Gene3D" id="3.90.176.10">
    <property type="entry name" value="Toxin ADP-ribosyltransferase, Chain A, domain 1"/>
    <property type="match status" value="1"/>
</dbReference>